<evidence type="ECO:0000256" key="1">
    <source>
        <dbReference type="ARBA" id="ARBA00023015"/>
    </source>
</evidence>
<dbReference type="InterPro" id="IPR036388">
    <property type="entry name" value="WH-like_DNA-bd_sf"/>
</dbReference>
<evidence type="ECO:0000313" key="6">
    <source>
        <dbReference type="Proteomes" id="UP001596122"/>
    </source>
</evidence>
<accession>A0ABW0GLZ5</accession>
<dbReference type="InterPro" id="IPR011991">
    <property type="entry name" value="ArsR-like_HTH"/>
</dbReference>
<dbReference type="PANTHER" id="PTHR33154:SF33">
    <property type="entry name" value="TRANSCRIPTIONAL REPRESSOR SDPR"/>
    <property type="match status" value="1"/>
</dbReference>
<feature type="domain" description="HTH arsR-type" evidence="4">
    <location>
        <begin position="1"/>
        <end position="86"/>
    </location>
</feature>
<dbReference type="RefSeq" id="WP_340267429.1">
    <property type="nucleotide sequence ID" value="NZ_JBBEOG010000002.1"/>
</dbReference>
<reference evidence="6" key="1">
    <citation type="journal article" date="2019" name="Int. J. Syst. Evol. Microbiol.">
        <title>The Global Catalogue of Microorganisms (GCM) 10K type strain sequencing project: providing services to taxonomists for standard genome sequencing and annotation.</title>
        <authorList>
            <consortium name="The Broad Institute Genomics Platform"/>
            <consortium name="The Broad Institute Genome Sequencing Center for Infectious Disease"/>
            <person name="Wu L."/>
            <person name="Ma J."/>
        </authorList>
    </citation>
    <scope>NUCLEOTIDE SEQUENCE [LARGE SCALE GENOMIC DNA]</scope>
    <source>
        <strain evidence="6">CCUG 43114</strain>
    </source>
</reference>
<dbReference type="InterPro" id="IPR001845">
    <property type="entry name" value="HTH_ArsR_DNA-bd_dom"/>
</dbReference>
<name>A0ABW0GLZ5_9MICO</name>
<proteinExistence type="predicted"/>
<dbReference type="Gene3D" id="1.10.10.10">
    <property type="entry name" value="Winged helix-like DNA-binding domain superfamily/Winged helix DNA-binding domain"/>
    <property type="match status" value="1"/>
</dbReference>
<organism evidence="5 6">
    <name type="scientific">Aquipuribacter nitratireducens</name>
    <dbReference type="NCBI Taxonomy" id="650104"/>
    <lineage>
        <taxon>Bacteria</taxon>
        <taxon>Bacillati</taxon>
        <taxon>Actinomycetota</taxon>
        <taxon>Actinomycetes</taxon>
        <taxon>Micrococcales</taxon>
        <taxon>Intrasporangiaceae</taxon>
        <taxon>Aquipuribacter</taxon>
    </lineage>
</organism>
<evidence type="ECO:0000256" key="2">
    <source>
        <dbReference type="ARBA" id="ARBA00023125"/>
    </source>
</evidence>
<dbReference type="PROSITE" id="PS50987">
    <property type="entry name" value="HTH_ARSR_2"/>
    <property type="match status" value="1"/>
</dbReference>
<keyword evidence="2" id="KW-0238">DNA-binding</keyword>
<keyword evidence="6" id="KW-1185">Reference proteome</keyword>
<evidence type="ECO:0000256" key="3">
    <source>
        <dbReference type="ARBA" id="ARBA00023163"/>
    </source>
</evidence>
<gene>
    <name evidence="5" type="ORF">ACFPJ6_08900</name>
</gene>
<dbReference type="InterPro" id="IPR036390">
    <property type="entry name" value="WH_DNA-bd_sf"/>
</dbReference>
<sequence length="101" mass="11498">MTIFTAVADPRRRQVLDLLLEGERTVGAVVEALDLAQPTVSQHLKVLREEGLVEVRAEANRRVYRLRPAALLDLDAWLEPYRRLWSARLDALETHLDGDPT</sequence>
<evidence type="ECO:0000313" key="5">
    <source>
        <dbReference type="EMBL" id="MFC5380907.1"/>
    </source>
</evidence>
<dbReference type="NCBIfam" id="NF033788">
    <property type="entry name" value="HTH_metalloreg"/>
    <property type="match status" value="1"/>
</dbReference>
<comment type="caution">
    <text evidence="5">The sequence shown here is derived from an EMBL/GenBank/DDBJ whole genome shotgun (WGS) entry which is preliminary data.</text>
</comment>
<protein>
    <submittedName>
        <fullName evidence="5">ArsR/SmtB family transcription factor</fullName>
    </submittedName>
</protein>
<keyword evidence="3" id="KW-0804">Transcription</keyword>
<dbReference type="CDD" id="cd00090">
    <property type="entry name" value="HTH_ARSR"/>
    <property type="match status" value="1"/>
</dbReference>
<dbReference type="SUPFAM" id="SSF46785">
    <property type="entry name" value="Winged helix' DNA-binding domain"/>
    <property type="match status" value="1"/>
</dbReference>
<dbReference type="SMART" id="SM00418">
    <property type="entry name" value="HTH_ARSR"/>
    <property type="match status" value="1"/>
</dbReference>
<dbReference type="InterPro" id="IPR051081">
    <property type="entry name" value="HTH_MetalResp_TranReg"/>
</dbReference>
<keyword evidence="1" id="KW-0805">Transcription regulation</keyword>
<dbReference type="Proteomes" id="UP001596122">
    <property type="component" value="Unassembled WGS sequence"/>
</dbReference>
<dbReference type="PRINTS" id="PR00778">
    <property type="entry name" value="HTHARSR"/>
</dbReference>
<evidence type="ECO:0000259" key="4">
    <source>
        <dbReference type="PROSITE" id="PS50987"/>
    </source>
</evidence>
<dbReference type="PANTHER" id="PTHR33154">
    <property type="entry name" value="TRANSCRIPTIONAL REGULATOR, ARSR FAMILY"/>
    <property type="match status" value="1"/>
</dbReference>
<dbReference type="EMBL" id="JBHSLD010000007">
    <property type="protein sequence ID" value="MFC5380907.1"/>
    <property type="molecule type" value="Genomic_DNA"/>
</dbReference>
<dbReference type="Pfam" id="PF01022">
    <property type="entry name" value="HTH_5"/>
    <property type="match status" value="1"/>
</dbReference>